<feature type="compositionally biased region" description="Acidic residues" evidence="1">
    <location>
        <begin position="7"/>
        <end position="22"/>
    </location>
</feature>
<accession>A0A820TJL5</accession>
<dbReference type="Proteomes" id="UP000663866">
    <property type="component" value="Unassembled WGS sequence"/>
</dbReference>
<proteinExistence type="predicted"/>
<evidence type="ECO:0000256" key="1">
    <source>
        <dbReference type="SAM" id="MobiDB-lite"/>
    </source>
</evidence>
<gene>
    <name evidence="3" type="ORF">BYL167_LOCUS60964</name>
    <name evidence="2" type="ORF">OVN521_LOCUS38906</name>
</gene>
<dbReference type="Proteomes" id="UP000681967">
    <property type="component" value="Unassembled WGS sequence"/>
</dbReference>
<dbReference type="EMBL" id="CAJOBG010048761">
    <property type="protein sequence ID" value="CAF4469022.1"/>
    <property type="molecule type" value="Genomic_DNA"/>
</dbReference>
<evidence type="ECO:0000313" key="3">
    <source>
        <dbReference type="EMBL" id="CAF5073784.1"/>
    </source>
</evidence>
<feature type="region of interest" description="Disordered" evidence="1">
    <location>
        <begin position="1"/>
        <end position="26"/>
    </location>
</feature>
<sequence>KVVQDNLLDEQVEDDGDDDDDDRSSVVLQVRSPIYFNMKV</sequence>
<evidence type="ECO:0000313" key="2">
    <source>
        <dbReference type="EMBL" id="CAF4469022.1"/>
    </source>
</evidence>
<reference evidence="2" key="1">
    <citation type="submission" date="2021-02" db="EMBL/GenBank/DDBJ databases">
        <authorList>
            <person name="Nowell W R."/>
        </authorList>
    </citation>
    <scope>NUCLEOTIDE SEQUENCE</scope>
</reference>
<dbReference type="AlphaFoldDB" id="A0A820TJL5"/>
<dbReference type="EMBL" id="CAJOBH010231632">
    <property type="protein sequence ID" value="CAF5073784.1"/>
    <property type="molecule type" value="Genomic_DNA"/>
</dbReference>
<organism evidence="2 4">
    <name type="scientific">Rotaria magnacalcarata</name>
    <dbReference type="NCBI Taxonomy" id="392030"/>
    <lineage>
        <taxon>Eukaryota</taxon>
        <taxon>Metazoa</taxon>
        <taxon>Spiralia</taxon>
        <taxon>Gnathifera</taxon>
        <taxon>Rotifera</taxon>
        <taxon>Eurotatoria</taxon>
        <taxon>Bdelloidea</taxon>
        <taxon>Philodinida</taxon>
        <taxon>Philodinidae</taxon>
        <taxon>Rotaria</taxon>
    </lineage>
</organism>
<protein>
    <submittedName>
        <fullName evidence="2">Uncharacterized protein</fullName>
    </submittedName>
</protein>
<name>A0A820TJL5_9BILA</name>
<keyword evidence="4" id="KW-1185">Reference proteome</keyword>
<feature type="non-terminal residue" evidence="2">
    <location>
        <position position="1"/>
    </location>
</feature>
<evidence type="ECO:0000313" key="4">
    <source>
        <dbReference type="Proteomes" id="UP000663866"/>
    </source>
</evidence>
<comment type="caution">
    <text evidence="2">The sequence shown here is derived from an EMBL/GenBank/DDBJ whole genome shotgun (WGS) entry which is preliminary data.</text>
</comment>